<dbReference type="RefSeq" id="XP_064668163.1">
    <property type="nucleotide sequence ID" value="XM_064808829.1"/>
</dbReference>
<protein>
    <submittedName>
        <fullName evidence="3">Uncharacterized protein</fullName>
    </submittedName>
</protein>
<keyword evidence="2" id="KW-1133">Transmembrane helix</keyword>
<feature type="compositionally biased region" description="Basic and acidic residues" evidence="1">
    <location>
        <begin position="1022"/>
        <end position="1032"/>
    </location>
</feature>
<name>A0AAN6TA90_9PEZI</name>
<evidence type="ECO:0000256" key="2">
    <source>
        <dbReference type="SAM" id="Phobius"/>
    </source>
</evidence>
<feature type="region of interest" description="Disordered" evidence="1">
    <location>
        <begin position="304"/>
        <end position="407"/>
    </location>
</feature>
<organism evidence="3 4">
    <name type="scientific">Canariomyces notabilis</name>
    <dbReference type="NCBI Taxonomy" id="2074819"/>
    <lineage>
        <taxon>Eukaryota</taxon>
        <taxon>Fungi</taxon>
        <taxon>Dikarya</taxon>
        <taxon>Ascomycota</taxon>
        <taxon>Pezizomycotina</taxon>
        <taxon>Sordariomycetes</taxon>
        <taxon>Sordariomycetidae</taxon>
        <taxon>Sordariales</taxon>
        <taxon>Chaetomiaceae</taxon>
        <taxon>Canariomyces</taxon>
    </lineage>
</organism>
<feature type="compositionally biased region" description="Low complexity" evidence="1">
    <location>
        <begin position="869"/>
        <end position="880"/>
    </location>
</feature>
<comment type="caution">
    <text evidence="3">The sequence shown here is derived from an EMBL/GenBank/DDBJ whole genome shotgun (WGS) entry which is preliminary data.</text>
</comment>
<feature type="compositionally biased region" description="Polar residues" evidence="1">
    <location>
        <begin position="368"/>
        <end position="377"/>
    </location>
</feature>
<feature type="compositionally biased region" description="Polar residues" evidence="1">
    <location>
        <begin position="767"/>
        <end position="783"/>
    </location>
</feature>
<feature type="compositionally biased region" description="Basic residues" evidence="1">
    <location>
        <begin position="967"/>
        <end position="980"/>
    </location>
</feature>
<feature type="compositionally biased region" description="Polar residues" evidence="1">
    <location>
        <begin position="910"/>
        <end position="923"/>
    </location>
</feature>
<feature type="region of interest" description="Disordered" evidence="1">
    <location>
        <begin position="709"/>
        <end position="785"/>
    </location>
</feature>
<reference evidence="3" key="2">
    <citation type="submission" date="2023-05" db="EMBL/GenBank/DDBJ databases">
        <authorList>
            <consortium name="Lawrence Berkeley National Laboratory"/>
            <person name="Steindorff A."/>
            <person name="Hensen N."/>
            <person name="Bonometti L."/>
            <person name="Westerberg I."/>
            <person name="Brannstrom I.O."/>
            <person name="Guillou S."/>
            <person name="Cros-Aarteil S."/>
            <person name="Calhoun S."/>
            <person name="Haridas S."/>
            <person name="Kuo A."/>
            <person name="Mondo S."/>
            <person name="Pangilinan J."/>
            <person name="Riley R."/>
            <person name="Labutti K."/>
            <person name="Andreopoulos B."/>
            <person name="Lipzen A."/>
            <person name="Chen C."/>
            <person name="Yanf M."/>
            <person name="Daum C."/>
            <person name="Ng V."/>
            <person name="Clum A."/>
            <person name="Ohm R."/>
            <person name="Martin F."/>
            <person name="Silar P."/>
            <person name="Natvig D."/>
            <person name="Lalanne C."/>
            <person name="Gautier V."/>
            <person name="Ament-Velasquez S.L."/>
            <person name="Kruys A."/>
            <person name="Hutchinson M.I."/>
            <person name="Powell A.J."/>
            <person name="Barry K."/>
            <person name="Miller A.N."/>
            <person name="Grigoriev I.V."/>
            <person name="Debuchy R."/>
            <person name="Gladieux P."/>
            <person name="Thoren M.H."/>
            <person name="Johannesson H."/>
        </authorList>
    </citation>
    <scope>NUCLEOTIDE SEQUENCE</scope>
    <source>
        <strain evidence="3">CBS 508.74</strain>
    </source>
</reference>
<feature type="compositionally biased region" description="Polar residues" evidence="1">
    <location>
        <begin position="667"/>
        <end position="683"/>
    </location>
</feature>
<feature type="compositionally biased region" description="Low complexity" evidence="1">
    <location>
        <begin position="262"/>
        <end position="274"/>
    </location>
</feature>
<dbReference type="EMBL" id="MU853349">
    <property type="protein sequence ID" value="KAK4110593.1"/>
    <property type="molecule type" value="Genomic_DNA"/>
</dbReference>
<feature type="region of interest" description="Disordered" evidence="1">
    <location>
        <begin position="1006"/>
        <end position="1062"/>
    </location>
</feature>
<feature type="compositionally biased region" description="Low complexity" evidence="1">
    <location>
        <begin position="316"/>
        <end position="329"/>
    </location>
</feature>
<feature type="compositionally biased region" description="Low complexity" evidence="1">
    <location>
        <begin position="938"/>
        <end position="948"/>
    </location>
</feature>
<feature type="transmembrane region" description="Helical" evidence="2">
    <location>
        <begin position="20"/>
        <end position="44"/>
    </location>
</feature>
<accession>A0AAN6TA90</accession>
<feature type="region of interest" description="Disordered" evidence="1">
    <location>
        <begin position="214"/>
        <end position="291"/>
    </location>
</feature>
<feature type="compositionally biased region" description="Low complexity" evidence="1">
    <location>
        <begin position="649"/>
        <end position="666"/>
    </location>
</feature>
<dbReference type="AlphaFoldDB" id="A0AAN6TA90"/>
<dbReference type="Proteomes" id="UP001302812">
    <property type="component" value="Unassembled WGS sequence"/>
</dbReference>
<proteinExistence type="predicted"/>
<dbReference type="GeneID" id="89932952"/>
<sequence length="1097" mass="117304">MIFPRQHPLGSRETTLSLPSIVAVALPCALTFICGIGVFILWLLRRRAAHRPRALHEDGVISVEQGDSPAKASKTRSTLQRLCSVAIRSVPKPQSKDDDNVLPLRHRSFPAFPSVFKGLNRRQSCKWPSRDRDMSIKTCREKPSWIDEDALHGPRVSGFPTSAEGRTRARGSWPMVNQAPALPRLHYSVYGYPTAEWPGEEAIWEGFKTGLGHGQVHAGTRELPEPPRPALPANRGRHDISRISKPRPSPAGSPTRAPPKTPSRSSARPRSTDSSLREILRSTEKRLREGTVCGTARSIGLTESPSAISKLRHSKVSVPSSRTPSPRKTGPGNRGTPGHRIRSSGNPVPSVTGSLVGGECGIPDGPSVPTSPSGNQRKQGEAEQHTSQIRSVRSSVSSELSTLYSEDEMPEEVRRAIMPLAGLVVQSQQAADVLGMNDPFVSAPSQSPACRASINQGWPAKQHKAQDLFRQSLERSRYLRRMTLGHPPAQPVQELVLAPRPLTLTAKPTINAIDQGSSRRCSMTEPGSIQPCIGSYAPSSKTDEPPPIRDTQTFSPHNNLNGQASPHATKISTPSATPALPQPTATDYLSIFREQRRKTISLVKPEMRMADDQRSKGRSTTLIPPSVDGLSFPSRSGSENRRAPLVFPLNQHQQQGQQHQLNQNRQSISSSVYSQDLPNNPSNPVADLEHAGFHENSLPFPSPYPAPLSVPEAHANSSSSSSSSKTLAVATRDSVPTGTPTILTVIGEEDSHKDKPDGDCNGKAKNECQNQDQNGSNTTNKNKTLAVPVPVLSTIASLRRMNSSISTCSSTATATTAATLISSQRSASSTSDSSSNSISSEAGKFPISIPIQPQLPPPPLPQRSDQRETTTATTITTTATRSNSTIGAKNYFALGSGGGGGGVAGVSPGTAKQNNNKRNSIPTTPRPASWVGTGGIATSTSPVSPESSPLKRRRAVGGVMHPIPNQQRHHHPHHHHHRRPASAVLTRAGPLASSFAGPELGYFRASADGEGKENSTGLSTSDKNEGAADKFKPVTGEFTFEAGCGGGDDGKGIKTEDWGESPSKISLKSVDSLGLYDRDGFLIASSPVRVASPGSRV</sequence>
<feature type="compositionally biased region" description="Polar residues" evidence="1">
    <location>
        <begin position="343"/>
        <end position="353"/>
    </location>
</feature>
<keyword evidence="2" id="KW-0812">Transmembrane</keyword>
<feature type="compositionally biased region" description="Low complexity" evidence="1">
    <location>
        <begin position="822"/>
        <end position="852"/>
    </location>
</feature>
<feature type="compositionally biased region" description="Basic and acidic residues" evidence="1">
    <location>
        <begin position="1048"/>
        <end position="1057"/>
    </location>
</feature>
<gene>
    <name evidence="3" type="ORF">N656DRAFT_191769</name>
</gene>
<feature type="region of interest" description="Disordered" evidence="1">
    <location>
        <begin position="822"/>
        <end position="881"/>
    </location>
</feature>
<evidence type="ECO:0000256" key="1">
    <source>
        <dbReference type="SAM" id="MobiDB-lite"/>
    </source>
</evidence>
<reference evidence="3" key="1">
    <citation type="journal article" date="2023" name="Mol. Phylogenet. Evol.">
        <title>Genome-scale phylogeny and comparative genomics of the fungal order Sordariales.</title>
        <authorList>
            <person name="Hensen N."/>
            <person name="Bonometti L."/>
            <person name="Westerberg I."/>
            <person name="Brannstrom I.O."/>
            <person name="Guillou S."/>
            <person name="Cros-Aarteil S."/>
            <person name="Calhoun S."/>
            <person name="Haridas S."/>
            <person name="Kuo A."/>
            <person name="Mondo S."/>
            <person name="Pangilinan J."/>
            <person name="Riley R."/>
            <person name="LaButti K."/>
            <person name="Andreopoulos B."/>
            <person name="Lipzen A."/>
            <person name="Chen C."/>
            <person name="Yan M."/>
            <person name="Daum C."/>
            <person name="Ng V."/>
            <person name="Clum A."/>
            <person name="Steindorff A."/>
            <person name="Ohm R.A."/>
            <person name="Martin F."/>
            <person name="Silar P."/>
            <person name="Natvig D.O."/>
            <person name="Lalanne C."/>
            <person name="Gautier V."/>
            <person name="Ament-Velasquez S.L."/>
            <person name="Kruys A."/>
            <person name="Hutchinson M.I."/>
            <person name="Powell A.J."/>
            <person name="Barry K."/>
            <person name="Miller A.N."/>
            <person name="Grigoriev I.V."/>
            <person name="Debuchy R."/>
            <person name="Gladieux P."/>
            <person name="Hiltunen Thoren M."/>
            <person name="Johannesson H."/>
        </authorList>
    </citation>
    <scope>NUCLEOTIDE SEQUENCE</scope>
    <source>
        <strain evidence="3">CBS 508.74</strain>
    </source>
</reference>
<feature type="region of interest" description="Disordered" evidence="1">
    <location>
        <begin position="904"/>
        <end position="983"/>
    </location>
</feature>
<feature type="compositionally biased region" description="Basic and acidic residues" evidence="1">
    <location>
        <begin position="749"/>
        <end position="766"/>
    </location>
</feature>
<evidence type="ECO:0000313" key="3">
    <source>
        <dbReference type="EMBL" id="KAK4110593.1"/>
    </source>
</evidence>
<feature type="compositionally biased region" description="Basic and acidic residues" evidence="1">
    <location>
        <begin position="605"/>
        <end position="615"/>
    </location>
</feature>
<evidence type="ECO:0000313" key="4">
    <source>
        <dbReference type="Proteomes" id="UP001302812"/>
    </source>
</evidence>
<keyword evidence="2" id="KW-0472">Membrane</keyword>
<keyword evidence="4" id="KW-1185">Reference proteome</keyword>
<feature type="region of interest" description="Disordered" evidence="1">
    <location>
        <begin position="602"/>
        <end position="688"/>
    </location>
</feature>
<feature type="compositionally biased region" description="Basic and acidic residues" evidence="1">
    <location>
        <begin position="275"/>
        <end position="289"/>
    </location>
</feature>
<feature type="compositionally biased region" description="Low complexity" evidence="1">
    <location>
        <begin position="386"/>
        <end position="404"/>
    </location>
</feature>
<feature type="compositionally biased region" description="Pro residues" evidence="1">
    <location>
        <begin position="247"/>
        <end position="261"/>
    </location>
</feature>